<dbReference type="EMBL" id="MFZG01000009">
    <property type="protein sequence ID" value="OGK17297.1"/>
    <property type="molecule type" value="Genomic_DNA"/>
</dbReference>
<accession>A0A1F7GEI2</accession>
<evidence type="ECO:0000313" key="2">
    <source>
        <dbReference type="EMBL" id="OGK17297.1"/>
    </source>
</evidence>
<gene>
    <name evidence="2" type="ORF">A2774_03785</name>
</gene>
<dbReference type="Gene3D" id="3.90.1010.10">
    <property type="match status" value="1"/>
</dbReference>
<dbReference type="GO" id="GO:0005506">
    <property type="term" value="F:iron ion binding"/>
    <property type="evidence" value="ECO:0007669"/>
    <property type="project" value="InterPro"/>
</dbReference>
<reference evidence="2 3" key="1">
    <citation type="journal article" date="2016" name="Nat. Commun.">
        <title>Thousands of microbial genomes shed light on interconnected biogeochemical processes in an aquifer system.</title>
        <authorList>
            <person name="Anantharaman K."/>
            <person name="Brown C.T."/>
            <person name="Hug L.A."/>
            <person name="Sharon I."/>
            <person name="Castelle C.J."/>
            <person name="Probst A.J."/>
            <person name="Thomas B.C."/>
            <person name="Singh A."/>
            <person name="Wilkins M.J."/>
            <person name="Karaoz U."/>
            <person name="Brodie E.L."/>
            <person name="Williams K.H."/>
            <person name="Hubbard S.S."/>
            <person name="Banfield J.F."/>
        </authorList>
    </citation>
    <scope>NUCLEOTIDE SEQUENCE [LARGE SCALE GENOMIC DNA]</scope>
</reference>
<organism evidence="2 3">
    <name type="scientific">Candidatus Roizmanbacteria bacterium RIFCSPHIGHO2_01_FULL_39_12c</name>
    <dbReference type="NCBI Taxonomy" id="1802031"/>
    <lineage>
        <taxon>Bacteria</taxon>
        <taxon>Candidatus Roizmaniibacteriota</taxon>
    </lineage>
</organism>
<dbReference type="InterPro" id="IPR002871">
    <property type="entry name" value="NIF_FeS_clus_asmbl_NifU_N"/>
</dbReference>
<feature type="domain" description="NIF system FeS cluster assembly NifU N-terminal" evidence="1">
    <location>
        <begin position="4"/>
        <end position="116"/>
    </location>
</feature>
<dbReference type="GO" id="GO:0051536">
    <property type="term" value="F:iron-sulfur cluster binding"/>
    <property type="evidence" value="ECO:0007669"/>
    <property type="project" value="InterPro"/>
</dbReference>
<dbReference type="Proteomes" id="UP000177208">
    <property type="component" value="Unassembled WGS sequence"/>
</dbReference>
<dbReference type="GO" id="GO:0016226">
    <property type="term" value="P:iron-sulfur cluster assembly"/>
    <property type="evidence" value="ECO:0007669"/>
    <property type="project" value="InterPro"/>
</dbReference>
<protein>
    <recommendedName>
        <fullName evidence="1">NIF system FeS cluster assembly NifU N-terminal domain-containing protein</fullName>
    </recommendedName>
</protein>
<sequence length="121" mass="13633">MNIYSEIVLEHYKNPHNYGSISKANKKTVLFNPSCGDRIEMEAVFTKKKLEEIKFRGQGCAISIASASMLTDYVKNKANEDLQKLDKEFMIKMLGINLGPSRIKCALLPLEALHNLINSKS</sequence>
<comment type="caution">
    <text evidence="2">The sequence shown here is derived from an EMBL/GenBank/DDBJ whole genome shotgun (WGS) entry which is preliminary data.</text>
</comment>
<dbReference type="CDD" id="cd06664">
    <property type="entry name" value="IscU_like"/>
    <property type="match status" value="1"/>
</dbReference>
<evidence type="ECO:0000313" key="3">
    <source>
        <dbReference type="Proteomes" id="UP000177208"/>
    </source>
</evidence>
<name>A0A1F7GEI2_9BACT</name>
<evidence type="ECO:0000259" key="1">
    <source>
        <dbReference type="Pfam" id="PF01592"/>
    </source>
</evidence>
<dbReference type="SUPFAM" id="SSF82649">
    <property type="entry name" value="SufE/NifU"/>
    <property type="match status" value="1"/>
</dbReference>
<dbReference type="AlphaFoldDB" id="A0A1F7GEI2"/>
<proteinExistence type="predicted"/>
<dbReference type="Pfam" id="PF01592">
    <property type="entry name" value="NifU_N"/>
    <property type="match status" value="1"/>
</dbReference>
<dbReference type="PANTHER" id="PTHR10093">
    <property type="entry name" value="IRON-SULFUR CLUSTER ASSEMBLY ENZYME NIFU HOMOLOG"/>
    <property type="match status" value="1"/>
</dbReference>